<evidence type="ECO:0000313" key="2">
    <source>
        <dbReference type="EMBL" id="CAB3977321.1"/>
    </source>
</evidence>
<sequence>DQSLDFQQEKLGNAHSSQPMLDEMSRRILLPRRFPVKRWKEAQEFLQCPKR</sequence>
<comment type="caution">
    <text evidence="2">The sequence shown here is derived from an EMBL/GenBank/DDBJ whole genome shotgun (WGS) entry which is preliminary data.</text>
</comment>
<reference evidence="2" key="1">
    <citation type="submission" date="2020-04" db="EMBL/GenBank/DDBJ databases">
        <authorList>
            <person name="Alioto T."/>
            <person name="Alioto T."/>
            <person name="Gomez Garrido J."/>
        </authorList>
    </citation>
    <scope>NUCLEOTIDE SEQUENCE</scope>
    <source>
        <strain evidence="2">A484AB</strain>
    </source>
</reference>
<protein>
    <submittedName>
        <fullName evidence="2">Uncharacterized protein</fullName>
    </submittedName>
</protein>
<evidence type="ECO:0000256" key="1">
    <source>
        <dbReference type="SAM" id="MobiDB-lite"/>
    </source>
</evidence>
<evidence type="ECO:0000313" key="3">
    <source>
        <dbReference type="Proteomes" id="UP001152795"/>
    </source>
</evidence>
<organism evidence="2 3">
    <name type="scientific">Paramuricea clavata</name>
    <name type="common">Red gorgonian</name>
    <name type="synonym">Violescent sea-whip</name>
    <dbReference type="NCBI Taxonomy" id="317549"/>
    <lineage>
        <taxon>Eukaryota</taxon>
        <taxon>Metazoa</taxon>
        <taxon>Cnidaria</taxon>
        <taxon>Anthozoa</taxon>
        <taxon>Octocorallia</taxon>
        <taxon>Malacalcyonacea</taxon>
        <taxon>Plexauridae</taxon>
        <taxon>Paramuricea</taxon>
    </lineage>
</organism>
<name>A0A6S7FSN8_PARCT</name>
<dbReference type="AlphaFoldDB" id="A0A6S7FSN8"/>
<keyword evidence="3" id="KW-1185">Reference proteome</keyword>
<dbReference type="Proteomes" id="UP001152795">
    <property type="component" value="Unassembled WGS sequence"/>
</dbReference>
<feature type="non-terminal residue" evidence="2">
    <location>
        <position position="51"/>
    </location>
</feature>
<gene>
    <name evidence="2" type="ORF">PACLA_8A042057</name>
</gene>
<accession>A0A6S7FSN8</accession>
<proteinExistence type="predicted"/>
<dbReference type="EMBL" id="CACRXK020000041">
    <property type="protein sequence ID" value="CAB3977321.1"/>
    <property type="molecule type" value="Genomic_DNA"/>
</dbReference>
<feature type="region of interest" description="Disordered" evidence="1">
    <location>
        <begin position="1"/>
        <end position="23"/>
    </location>
</feature>